<dbReference type="Pfam" id="PF08903">
    <property type="entry name" value="DUF1846"/>
    <property type="match status" value="1"/>
</dbReference>
<dbReference type="Pfam" id="PF20921">
    <property type="entry name" value="DUF1846_C"/>
    <property type="match status" value="1"/>
</dbReference>
<comment type="similarity">
    <text evidence="1">Belongs to the UPF0371 family.</text>
</comment>
<comment type="caution">
    <text evidence="5">The sequence shown here is derived from an EMBL/GenBank/DDBJ whole genome shotgun (WGS) entry which is preliminary data.</text>
</comment>
<feature type="region of interest" description="Disordered" evidence="2">
    <location>
        <begin position="1"/>
        <end position="50"/>
    </location>
</feature>
<dbReference type="Proteomes" id="UP000642509">
    <property type="component" value="Unassembled WGS sequence"/>
</dbReference>
<proteinExistence type="inferred from homology"/>
<feature type="compositionally biased region" description="Low complexity" evidence="2">
    <location>
        <begin position="1"/>
        <end position="17"/>
    </location>
</feature>
<organism evidence="5 6">
    <name type="scientific">Citricoccus zhacaiensis</name>
    <dbReference type="NCBI Taxonomy" id="489142"/>
    <lineage>
        <taxon>Bacteria</taxon>
        <taxon>Bacillati</taxon>
        <taxon>Actinomycetota</taxon>
        <taxon>Actinomycetes</taxon>
        <taxon>Micrococcales</taxon>
        <taxon>Micrococcaceae</taxon>
        <taxon>Citricoccus</taxon>
    </lineage>
</organism>
<evidence type="ECO:0000259" key="4">
    <source>
        <dbReference type="Pfam" id="PF20921"/>
    </source>
</evidence>
<evidence type="ECO:0000256" key="1">
    <source>
        <dbReference type="HAMAP-Rule" id="MF_01567"/>
    </source>
</evidence>
<dbReference type="Gene3D" id="3.10.630.10">
    <property type="entry name" value="dip2346 domain like"/>
    <property type="match status" value="1"/>
</dbReference>
<feature type="domain" description="DUF1846" evidence="3">
    <location>
        <begin position="49"/>
        <end position="380"/>
    </location>
</feature>
<accession>A0ABQ2MC43</accession>
<dbReference type="PIRSF" id="PIRSF033132">
    <property type="entry name" value="DUF1846"/>
    <property type="match status" value="1"/>
</dbReference>
<evidence type="ECO:0000256" key="2">
    <source>
        <dbReference type="SAM" id="MobiDB-lite"/>
    </source>
</evidence>
<evidence type="ECO:0000259" key="3">
    <source>
        <dbReference type="Pfam" id="PF08903"/>
    </source>
</evidence>
<dbReference type="InterPro" id="IPR048441">
    <property type="entry name" value="DUF1846_C"/>
</dbReference>
<sequence length="540" mass="58848">MASSISPSAPSAPETPARNSLAASAPGDAGLTGGSPSPAPNGLPGHRTGFDRDRYIELQSRHIEERRQEIGGKLYLEMGGKLFDDHHASRVMPGFTPDNKIAMLERIKDELEILICLNAKDLERQKVRADLGIPYEEDVLRLVDVFRERGFLVQHVVLTQLEDSNQVAQAFSERLERLGLTVARHRVIPGYPQDTKRIVSEEGFGRNDYSETTRDVVVVTAPGPGSGKLATCLSQVYHDHARGIASGYAKFETFPIWNLPLDHPVNLAYEAATADLDDINLIDPFHLSAYGEQVTSYNRDVEVFPLLKALLEKLTGSSPYASPTDMGVNLAGSCIVDDEVCREASRQEIVRRYYKALVDERSNDREADISERVAMVMSRAGCGTEDRAVVAPALAIEEATDAPGSAIELADGTIVTGKTSGLLGCSAAMLLNALKHLAGIEDSVHLLSPAAIEPIQTLKTEHLGSRNPRLHTDEVLIALSVSAASDPNARAALAQLRNLTGCDVHTTTILGTVDEDIFRNLGMLVTSEPRFQRKALYRKR</sequence>
<dbReference type="InterPro" id="IPR048496">
    <property type="entry name" value="DUF1846_N"/>
</dbReference>
<protein>
    <recommendedName>
        <fullName evidence="1">UPF0371 protein GCM10010977_31090</fullName>
    </recommendedName>
</protein>
<dbReference type="Gene3D" id="3.40.140.40">
    <property type="entry name" value="Domain of unknown function (DUF1846), C-terminal subdomain"/>
    <property type="match status" value="1"/>
</dbReference>
<dbReference type="HAMAP" id="MF_01567">
    <property type="entry name" value="UPF0371"/>
    <property type="match status" value="1"/>
</dbReference>
<dbReference type="InterPro" id="IPR014999">
    <property type="entry name" value="DUF1846"/>
</dbReference>
<keyword evidence="6" id="KW-1185">Reference proteome</keyword>
<evidence type="ECO:0000313" key="6">
    <source>
        <dbReference type="Proteomes" id="UP000642509"/>
    </source>
</evidence>
<name>A0ABQ2MC43_9MICC</name>
<dbReference type="EMBL" id="BMLQ01000012">
    <property type="protein sequence ID" value="GGO49376.1"/>
    <property type="molecule type" value="Genomic_DNA"/>
</dbReference>
<dbReference type="Gene3D" id="1.20.1570.10">
    <property type="entry name" value="dip2346 domain like"/>
    <property type="match status" value="1"/>
</dbReference>
<reference evidence="6" key="1">
    <citation type="journal article" date="2019" name="Int. J. Syst. Evol. Microbiol.">
        <title>The Global Catalogue of Microorganisms (GCM) 10K type strain sequencing project: providing services to taxonomists for standard genome sequencing and annotation.</title>
        <authorList>
            <consortium name="The Broad Institute Genomics Platform"/>
            <consortium name="The Broad Institute Genome Sequencing Center for Infectious Disease"/>
            <person name="Wu L."/>
            <person name="Ma J."/>
        </authorList>
    </citation>
    <scope>NUCLEOTIDE SEQUENCE [LARGE SCALE GENOMIC DNA]</scope>
    <source>
        <strain evidence="6">CGMCC 1.7064</strain>
    </source>
</reference>
<evidence type="ECO:0000313" key="5">
    <source>
        <dbReference type="EMBL" id="GGO49376.1"/>
    </source>
</evidence>
<gene>
    <name evidence="5" type="ORF">GCM10010977_31090</name>
</gene>
<dbReference type="NCBIfam" id="NF010184">
    <property type="entry name" value="PRK13663.1"/>
    <property type="match status" value="1"/>
</dbReference>
<feature type="domain" description="DUF1846" evidence="4">
    <location>
        <begin position="385"/>
        <end position="537"/>
    </location>
</feature>